<dbReference type="KEGG" id="ote:Oter_1509"/>
<accession>B1ZSU9</accession>
<dbReference type="Gene3D" id="3.40.30.10">
    <property type="entry name" value="Glutaredoxin"/>
    <property type="match status" value="1"/>
</dbReference>
<keyword evidence="4" id="KW-1185">Reference proteome</keyword>
<dbReference type="InterPro" id="IPR036249">
    <property type="entry name" value="Thioredoxin-like_sf"/>
</dbReference>
<name>B1ZSU9_OPITP</name>
<dbReference type="InterPro" id="IPR012336">
    <property type="entry name" value="Thioredoxin-like_fold"/>
</dbReference>
<feature type="chain" id="PRO_5002772669" description="Thioredoxin domain-containing protein" evidence="1">
    <location>
        <begin position="21"/>
        <end position="165"/>
    </location>
</feature>
<evidence type="ECO:0000313" key="4">
    <source>
        <dbReference type="Proteomes" id="UP000007013"/>
    </source>
</evidence>
<dbReference type="EMBL" id="CP001032">
    <property type="protein sequence ID" value="ACB74793.1"/>
    <property type="molecule type" value="Genomic_DNA"/>
</dbReference>
<dbReference type="AlphaFoldDB" id="B1ZSU9"/>
<gene>
    <name evidence="3" type="ordered locus">Oter_1509</name>
</gene>
<evidence type="ECO:0000313" key="3">
    <source>
        <dbReference type="EMBL" id="ACB74793.1"/>
    </source>
</evidence>
<dbReference type="Proteomes" id="UP000007013">
    <property type="component" value="Chromosome"/>
</dbReference>
<proteinExistence type="predicted"/>
<evidence type="ECO:0000259" key="2">
    <source>
        <dbReference type="PROSITE" id="PS51352"/>
    </source>
</evidence>
<keyword evidence="1" id="KW-0732">Signal</keyword>
<dbReference type="eggNOG" id="COG0526">
    <property type="taxonomic scope" value="Bacteria"/>
</dbReference>
<dbReference type="HOGENOM" id="CLU_1609158_0_0_0"/>
<dbReference type="PROSITE" id="PS51352">
    <property type="entry name" value="THIOREDOXIN_2"/>
    <property type="match status" value="1"/>
</dbReference>
<evidence type="ECO:0000256" key="1">
    <source>
        <dbReference type="SAM" id="SignalP"/>
    </source>
</evidence>
<protein>
    <recommendedName>
        <fullName evidence="2">Thioredoxin domain-containing protein</fullName>
    </recommendedName>
</protein>
<feature type="signal peptide" evidence="1">
    <location>
        <begin position="1"/>
        <end position="20"/>
    </location>
</feature>
<dbReference type="RefSeq" id="WP_012374331.1">
    <property type="nucleotide sequence ID" value="NC_010571.1"/>
</dbReference>
<reference evidence="3 4" key="1">
    <citation type="journal article" date="2011" name="J. Bacteriol.">
        <title>Genome sequence of the verrucomicrobium Opitutus terrae PB90-1, an abundant inhabitant of rice paddy soil ecosystems.</title>
        <authorList>
            <person name="van Passel M.W."/>
            <person name="Kant R."/>
            <person name="Palva A."/>
            <person name="Copeland A."/>
            <person name="Lucas S."/>
            <person name="Lapidus A."/>
            <person name="Glavina del Rio T."/>
            <person name="Pitluck S."/>
            <person name="Goltsman E."/>
            <person name="Clum A."/>
            <person name="Sun H."/>
            <person name="Schmutz J."/>
            <person name="Larimer F.W."/>
            <person name="Land M.L."/>
            <person name="Hauser L."/>
            <person name="Kyrpides N."/>
            <person name="Mikhailova N."/>
            <person name="Richardson P.P."/>
            <person name="Janssen P.H."/>
            <person name="de Vos W.M."/>
            <person name="Smidt H."/>
        </authorList>
    </citation>
    <scope>NUCLEOTIDE SEQUENCE [LARGE SCALE GENOMIC DNA]</scope>
    <source>
        <strain evidence="4">DSM 11246 / JCM 15787 / PB90-1</strain>
    </source>
</reference>
<dbReference type="STRING" id="452637.Oter_1509"/>
<dbReference type="Pfam" id="PF13098">
    <property type="entry name" value="Thioredoxin_2"/>
    <property type="match status" value="1"/>
</dbReference>
<organism evidence="3 4">
    <name type="scientific">Opitutus terrae (strain DSM 11246 / JCM 15787 / PB90-1)</name>
    <dbReference type="NCBI Taxonomy" id="452637"/>
    <lineage>
        <taxon>Bacteria</taxon>
        <taxon>Pseudomonadati</taxon>
        <taxon>Verrucomicrobiota</taxon>
        <taxon>Opitutia</taxon>
        <taxon>Opitutales</taxon>
        <taxon>Opitutaceae</taxon>
        <taxon>Opitutus</taxon>
    </lineage>
</organism>
<dbReference type="OrthoDB" id="7950124at2"/>
<feature type="domain" description="Thioredoxin" evidence="2">
    <location>
        <begin position="14"/>
        <end position="163"/>
    </location>
</feature>
<dbReference type="InterPro" id="IPR013766">
    <property type="entry name" value="Thioredoxin_domain"/>
</dbReference>
<dbReference type="SUPFAM" id="SSF52833">
    <property type="entry name" value="Thioredoxin-like"/>
    <property type="match status" value="1"/>
</dbReference>
<sequence>MRFLVALSLAVMLSGAPLRAADVSAEAVEQQLVELAASKEVTVVHLWAPWCPNCAAEMRPDGWAKFVADHPKVKVVFVNIWHANQDPAPKLAAGGLGGQPNFVALTHPNPARKKGESLDRLLGFPVTWVPTTWVMRDGKLRYAINYGEVRFDMLQQMVEDAARKW</sequence>